<dbReference type="Pfam" id="PF12680">
    <property type="entry name" value="SnoaL_2"/>
    <property type="match status" value="1"/>
</dbReference>
<reference evidence="2" key="1">
    <citation type="submission" date="2020-02" db="EMBL/GenBank/DDBJ databases">
        <authorList>
            <person name="Meier V. D."/>
        </authorList>
    </citation>
    <scope>NUCLEOTIDE SEQUENCE</scope>
    <source>
        <strain evidence="2">AVDCRST_MAG80</strain>
    </source>
</reference>
<name>A0A6J4PZN1_9ACTN</name>
<gene>
    <name evidence="2" type="ORF">AVDCRST_MAG80-112</name>
</gene>
<dbReference type="AlphaFoldDB" id="A0A6J4PZN1"/>
<feature type="domain" description="SnoaL-like" evidence="1">
    <location>
        <begin position="13"/>
        <end position="117"/>
    </location>
</feature>
<dbReference type="InterPro" id="IPR032710">
    <property type="entry name" value="NTF2-like_dom_sf"/>
</dbReference>
<protein>
    <recommendedName>
        <fullName evidence="1">SnoaL-like domain-containing protein</fullName>
    </recommendedName>
</protein>
<evidence type="ECO:0000313" key="2">
    <source>
        <dbReference type="EMBL" id="CAA9423788.1"/>
    </source>
</evidence>
<dbReference type="SUPFAM" id="SSF54427">
    <property type="entry name" value="NTF2-like"/>
    <property type="match status" value="1"/>
</dbReference>
<sequence length="129" mass="14534">MVQQQSVSVETLQAILDAFNAHDLDAIMGFFADDCSLDMPRGPEPWGKRFMGKAAVRAALATRFEGLPDVHYSDARHWVSGNMGVSEWTLTGTTAHGVRVRVRGCDHWEFRDGQVIRKDSYWKIVEKPV</sequence>
<dbReference type="EMBL" id="CADCVC010000012">
    <property type="protein sequence ID" value="CAA9423788.1"/>
    <property type="molecule type" value="Genomic_DNA"/>
</dbReference>
<evidence type="ECO:0000259" key="1">
    <source>
        <dbReference type="Pfam" id="PF12680"/>
    </source>
</evidence>
<dbReference type="Gene3D" id="3.10.450.50">
    <property type="match status" value="1"/>
</dbReference>
<accession>A0A6J4PZN1</accession>
<organism evidence="2">
    <name type="scientific">uncultured Rubrobacteraceae bacterium</name>
    <dbReference type="NCBI Taxonomy" id="349277"/>
    <lineage>
        <taxon>Bacteria</taxon>
        <taxon>Bacillati</taxon>
        <taxon>Actinomycetota</taxon>
        <taxon>Rubrobacteria</taxon>
        <taxon>Rubrobacterales</taxon>
        <taxon>Rubrobacteraceae</taxon>
        <taxon>environmental samples</taxon>
    </lineage>
</organism>
<dbReference type="InterPro" id="IPR037401">
    <property type="entry name" value="SnoaL-like"/>
</dbReference>
<proteinExistence type="predicted"/>